<reference evidence="1" key="1">
    <citation type="submission" date="2017-07" db="EMBL/GenBank/DDBJ databases">
        <title>Taro Niue Genome Assembly and Annotation.</title>
        <authorList>
            <person name="Atibalentja N."/>
            <person name="Keating K."/>
            <person name="Fields C.J."/>
        </authorList>
    </citation>
    <scope>NUCLEOTIDE SEQUENCE</scope>
    <source>
        <strain evidence="1">Niue_2</strain>
        <tissue evidence="1">Leaf</tissue>
    </source>
</reference>
<dbReference type="Proteomes" id="UP000652761">
    <property type="component" value="Unassembled WGS sequence"/>
</dbReference>
<accession>A0A843X8B8</accession>
<name>A0A843X8B8_COLES</name>
<dbReference type="AlphaFoldDB" id="A0A843X8B8"/>
<gene>
    <name evidence="1" type="ORF">Taro_048518</name>
</gene>
<evidence type="ECO:0000313" key="2">
    <source>
        <dbReference type="Proteomes" id="UP000652761"/>
    </source>
</evidence>
<keyword evidence="2" id="KW-1185">Reference proteome</keyword>
<evidence type="ECO:0000313" key="1">
    <source>
        <dbReference type="EMBL" id="MQM15572.1"/>
    </source>
</evidence>
<organism evidence="1 2">
    <name type="scientific">Colocasia esculenta</name>
    <name type="common">Wild taro</name>
    <name type="synonym">Arum esculentum</name>
    <dbReference type="NCBI Taxonomy" id="4460"/>
    <lineage>
        <taxon>Eukaryota</taxon>
        <taxon>Viridiplantae</taxon>
        <taxon>Streptophyta</taxon>
        <taxon>Embryophyta</taxon>
        <taxon>Tracheophyta</taxon>
        <taxon>Spermatophyta</taxon>
        <taxon>Magnoliopsida</taxon>
        <taxon>Liliopsida</taxon>
        <taxon>Araceae</taxon>
        <taxon>Aroideae</taxon>
        <taxon>Colocasieae</taxon>
        <taxon>Colocasia</taxon>
    </lineage>
</organism>
<comment type="caution">
    <text evidence="1">The sequence shown here is derived from an EMBL/GenBank/DDBJ whole genome shotgun (WGS) entry which is preliminary data.</text>
</comment>
<protein>
    <submittedName>
        <fullName evidence="1">Uncharacterized protein</fullName>
    </submittedName>
</protein>
<dbReference type="EMBL" id="NMUH01006577">
    <property type="protein sequence ID" value="MQM15572.1"/>
    <property type="molecule type" value="Genomic_DNA"/>
</dbReference>
<sequence length="212" mass="23384">MSETTRTDLHRSLPYAAHLTLIFAHFGVSFENEQAQSIPKENIYNLKHIQKFMGFRIEGEQVRRGSDIVEAPVVPEEVDPPPAVHCPAHDQAKQPLNEVEAPIPLDVPQDISLSPTLHTSSPQIPNVDPPSFSPQFQGPASTFPGGPFVPPELYSFLNDKFDTLNSSIHQMSESFELRIQSVSTQAQVVSTLDPVPRGPVCQSGTVCRHSLK</sequence>
<proteinExistence type="predicted"/>